<feature type="active site" description="Proton acceptor" evidence="13">
    <location>
        <position position="62"/>
    </location>
</feature>
<comment type="catalytic activity">
    <reaction evidence="12">
        <text>Preferential cleavage: (Ac)2-L-Lys-D-Ala-|-D-Ala. Also transpeptidation of peptidyl-alanyl moieties that are N-acyl substituents of D-alanine.</text>
        <dbReference type="EC" id="3.4.16.4"/>
    </reaction>
</comment>
<dbReference type="GO" id="GO:0006508">
    <property type="term" value="P:proteolysis"/>
    <property type="evidence" value="ECO:0007669"/>
    <property type="project" value="UniProtKB-KW"/>
</dbReference>
<evidence type="ECO:0000256" key="11">
    <source>
        <dbReference type="ARBA" id="ARBA00023316"/>
    </source>
</evidence>
<dbReference type="GO" id="GO:0009002">
    <property type="term" value="F:serine-type D-Ala-D-Ala carboxypeptidase activity"/>
    <property type="evidence" value="ECO:0007669"/>
    <property type="project" value="UniProtKB-EC"/>
</dbReference>
<comment type="pathway">
    <text evidence="2">Cell wall biogenesis; peptidoglycan biosynthesis.</text>
</comment>
<keyword evidence="10" id="KW-0573">Peptidoglycan synthesis</keyword>
<keyword evidence="18" id="KW-1185">Reference proteome</keyword>
<keyword evidence="11" id="KW-0961">Cell wall biogenesis/degradation</keyword>
<keyword evidence="8" id="KW-0378">Hydrolase</keyword>
<dbReference type="GO" id="GO:0071555">
    <property type="term" value="P:cell wall organization"/>
    <property type="evidence" value="ECO:0007669"/>
    <property type="project" value="UniProtKB-KW"/>
</dbReference>
<evidence type="ECO:0000256" key="15">
    <source>
        <dbReference type="RuleBase" id="RU004016"/>
    </source>
</evidence>
<dbReference type="SMART" id="SM00936">
    <property type="entry name" value="PBP5_C"/>
    <property type="match status" value="1"/>
</dbReference>
<dbReference type="InterPro" id="IPR037167">
    <property type="entry name" value="Peptidase_S11_C_sf"/>
</dbReference>
<feature type="binding site" evidence="14">
    <location>
        <position position="226"/>
    </location>
    <ligand>
        <name>substrate</name>
    </ligand>
</feature>
<protein>
    <recommendedName>
        <fullName evidence="4">serine-type D-Ala-D-Ala carboxypeptidase</fullName>
        <ecNumber evidence="4">3.4.16.4</ecNumber>
    </recommendedName>
</protein>
<comment type="function">
    <text evidence="1">Removes C-terminal D-alanyl residues from sugar-peptide cell wall precursors.</text>
</comment>
<dbReference type="InterPro" id="IPR015956">
    <property type="entry name" value="Peniciliin-bd_prot_C_sf"/>
</dbReference>
<evidence type="ECO:0000256" key="7">
    <source>
        <dbReference type="ARBA" id="ARBA00022729"/>
    </source>
</evidence>
<evidence type="ECO:0000256" key="4">
    <source>
        <dbReference type="ARBA" id="ARBA00012448"/>
    </source>
</evidence>
<evidence type="ECO:0000256" key="1">
    <source>
        <dbReference type="ARBA" id="ARBA00003217"/>
    </source>
</evidence>
<dbReference type="Pfam" id="PF00768">
    <property type="entry name" value="Peptidase_S11"/>
    <property type="match status" value="1"/>
</dbReference>
<accession>A0A1D8GHI7</accession>
<dbReference type="Pfam" id="PF07943">
    <property type="entry name" value="PBP5_C"/>
    <property type="match status" value="1"/>
</dbReference>
<feature type="active site" evidence="13">
    <location>
        <position position="119"/>
    </location>
</feature>
<dbReference type="KEGG" id="gfe:Gferi_12740"/>
<gene>
    <name evidence="17" type="ORF">Gferi_12740</name>
</gene>
<keyword evidence="6" id="KW-0645">Protease</keyword>
<evidence type="ECO:0000256" key="6">
    <source>
        <dbReference type="ARBA" id="ARBA00022670"/>
    </source>
</evidence>
<reference evidence="17 18" key="1">
    <citation type="submission" date="2016-09" db="EMBL/GenBank/DDBJ databases">
        <title>Genomic analysis reveals versatility of anaerobic energy metabolism of Geosporobacter ferrireducens IRF9 of phylum Firmicutes.</title>
        <authorList>
            <person name="Kim S.-J."/>
        </authorList>
    </citation>
    <scope>NUCLEOTIDE SEQUENCE [LARGE SCALE GENOMIC DNA]</scope>
    <source>
        <strain evidence="17 18">IRF9</strain>
    </source>
</reference>
<name>A0A1D8GHI7_9FIRM</name>
<evidence type="ECO:0000256" key="5">
    <source>
        <dbReference type="ARBA" id="ARBA00022645"/>
    </source>
</evidence>
<dbReference type="InterPro" id="IPR018044">
    <property type="entry name" value="Peptidase_S11"/>
</dbReference>
<dbReference type="InterPro" id="IPR012338">
    <property type="entry name" value="Beta-lactam/transpept-like"/>
</dbReference>
<dbReference type="SUPFAM" id="SSF56601">
    <property type="entry name" value="beta-lactamase/transpeptidase-like"/>
    <property type="match status" value="1"/>
</dbReference>
<keyword evidence="7" id="KW-0732">Signal</keyword>
<dbReference type="GO" id="GO:0008360">
    <property type="term" value="P:regulation of cell shape"/>
    <property type="evidence" value="ECO:0007669"/>
    <property type="project" value="UniProtKB-KW"/>
</dbReference>
<evidence type="ECO:0000256" key="2">
    <source>
        <dbReference type="ARBA" id="ARBA00004752"/>
    </source>
</evidence>
<dbReference type="EC" id="3.4.16.4" evidence="4"/>
<dbReference type="GO" id="GO:0009252">
    <property type="term" value="P:peptidoglycan biosynthetic process"/>
    <property type="evidence" value="ECO:0007669"/>
    <property type="project" value="UniProtKB-UniPathway"/>
</dbReference>
<evidence type="ECO:0000256" key="13">
    <source>
        <dbReference type="PIRSR" id="PIRSR618044-1"/>
    </source>
</evidence>
<dbReference type="Proteomes" id="UP000095743">
    <property type="component" value="Chromosome"/>
</dbReference>
<dbReference type="STRING" id="1424294.Gferi_12740"/>
<evidence type="ECO:0000259" key="16">
    <source>
        <dbReference type="SMART" id="SM00936"/>
    </source>
</evidence>
<evidence type="ECO:0000256" key="8">
    <source>
        <dbReference type="ARBA" id="ARBA00022801"/>
    </source>
</evidence>
<dbReference type="PANTHER" id="PTHR21581">
    <property type="entry name" value="D-ALANYL-D-ALANINE CARBOXYPEPTIDASE"/>
    <property type="match status" value="1"/>
</dbReference>
<feature type="domain" description="Peptidase S11 D-Ala-D-Ala carboxypeptidase A C-terminal" evidence="16">
    <location>
        <begin position="283"/>
        <end position="372"/>
    </location>
</feature>
<dbReference type="PRINTS" id="PR00725">
    <property type="entry name" value="DADACBPTASE1"/>
</dbReference>
<dbReference type="AlphaFoldDB" id="A0A1D8GHI7"/>
<feature type="active site" description="Acyl-ester intermediate" evidence="13">
    <location>
        <position position="59"/>
    </location>
</feature>
<evidence type="ECO:0000256" key="14">
    <source>
        <dbReference type="PIRSR" id="PIRSR618044-2"/>
    </source>
</evidence>
<organism evidence="17 18">
    <name type="scientific">Geosporobacter ferrireducens</name>
    <dbReference type="NCBI Taxonomy" id="1424294"/>
    <lineage>
        <taxon>Bacteria</taxon>
        <taxon>Bacillati</taxon>
        <taxon>Bacillota</taxon>
        <taxon>Clostridia</taxon>
        <taxon>Peptostreptococcales</taxon>
        <taxon>Thermotaleaceae</taxon>
        <taxon>Geosporobacter</taxon>
    </lineage>
</organism>
<dbReference type="InterPro" id="IPR001967">
    <property type="entry name" value="Peptidase_S11_N"/>
</dbReference>
<keyword evidence="9" id="KW-0133">Cell shape</keyword>
<evidence type="ECO:0000256" key="12">
    <source>
        <dbReference type="ARBA" id="ARBA00034000"/>
    </source>
</evidence>
<proteinExistence type="inferred from homology"/>
<dbReference type="InterPro" id="IPR012907">
    <property type="entry name" value="Peptidase_S11_C"/>
</dbReference>
<evidence type="ECO:0000313" key="18">
    <source>
        <dbReference type="Proteomes" id="UP000095743"/>
    </source>
</evidence>
<dbReference type="Gene3D" id="3.40.710.10">
    <property type="entry name" value="DD-peptidase/beta-lactamase superfamily"/>
    <property type="match status" value="1"/>
</dbReference>
<sequence>MKKIYILLIGILLVFVMNVFPAFAQEEVSIQSRAAILMEFDSGKVIWSKNPDMKTPPASITKLMTYHLVMDAVEVGKISLEDRVIISEKAAAEKGTSYNLKAGDIVSLEKLIDAMLIVSGNDAAYAIAEYVGGSAEYFIDQMNVEAKRLGMEGTTFVNPNGMPAEGTGNITTARDIGILSRYLIDRYGEDLLPVTRRGSFEDAERSFKKDNTNRLLNVLPRVDGLKTGFTNAAGYCLSSTLKVESQEVGTSDFRLIAVVLGAQSDQQRVADSKKLLEYGASTYSRQGIIKAGEIVQKYHFWDIESLEIGLTAEEDVLLFGPKAGAVKQQEIFMLPELGLPIAEGQKLGELILTLYDDSKMYVELVSDRDLKRVPLRLRMLKWWWGFSGFMVTLVEYFTG</sequence>
<keyword evidence="5" id="KW-0121">Carboxypeptidase</keyword>
<evidence type="ECO:0000313" key="17">
    <source>
        <dbReference type="EMBL" id="AOT70381.1"/>
    </source>
</evidence>
<comment type="similarity">
    <text evidence="3 15">Belongs to the peptidase S11 family.</text>
</comment>
<evidence type="ECO:0000256" key="3">
    <source>
        <dbReference type="ARBA" id="ARBA00007164"/>
    </source>
</evidence>
<dbReference type="EMBL" id="CP017269">
    <property type="protein sequence ID" value="AOT70381.1"/>
    <property type="molecule type" value="Genomic_DNA"/>
</dbReference>
<dbReference type="UniPathway" id="UPA00219"/>
<evidence type="ECO:0000256" key="10">
    <source>
        <dbReference type="ARBA" id="ARBA00022984"/>
    </source>
</evidence>
<dbReference type="Gene3D" id="2.60.410.10">
    <property type="entry name" value="D-Ala-D-Ala carboxypeptidase, C-terminal domain"/>
    <property type="match status" value="1"/>
</dbReference>
<dbReference type="RefSeq" id="WP_069977077.1">
    <property type="nucleotide sequence ID" value="NZ_VENK01000017.1"/>
</dbReference>
<dbReference type="PANTHER" id="PTHR21581:SF6">
    <property type="entry name" value="TRAFFICKING PROTEIN PARTICLE COMPLEX SUBUNIT 12"/>
    <property type="match status" value="1"/>
</dbReference>
<evidence type="ECO:0000256" key="9">
    <source>
        <dbReference type="ARBA" id="ARBA00022960"/>
    </source>
</evidence>
<dbReference type="SUPFAM" id="SSF69189">
    <property type="entry name" value="Penicillin-binding protein associated domain"/>
    <property type="match status" value="1"/>
</dbReference>